<dbReference type="InterPro" id="IPR009594">
    <property type="entry name" value="Tscrpt_reg_HTH_AraC_N"/>
</dbReference>
<reference evidence="5 6" key="1">
    <citation type="submission" date="2019-03" db="EMBL/GenBank/DDBJ databases">
        <title>Above-ground endophytic microbial communities from plants in different locations in the United States.</title>
        <authorList>
            <person name="Frank C."/>
        </authorList>
    </citation>
    <scope>NUCLEOTIDE SEQUENCE [LARGE SCALE GENOMIC DNA]</scope>
    <source>
        <strain evidence="5 6">LP_13_YM</strain>
    </source>
</reference>
<keyword evidence="2" id="KW-0238">DNA-binding</keyword>
<dbReference type="InterPro" id="IPR018062">
    <property type="entry name" value="HTH_AraC-typ_CS"/>
</dbReference>
<dbReference type="InterPro" id="IPR018060">
    <property type="entry name" value="HTH_AraC"/>
</dbReference>
<sequence length="300" mass="32947">MAMVAMSAELSSIIARFAPADGDHATVMPLLTLHRYSQIGDLSCGMSRPSLIIAAQGAKRIIAAGEDYDYDVRHCLISSIDLPVMSRITDASVTQPYLCMAMSLDLKQVAALMADMGRPRSESSPIGRTIAVGKLSRRLLDSALRLARLLDHPDEIHVLAPLLEREILFLLLCGEHGRRLGQMAAGESGGSKVARAIDWLKNHYDKPLSIDALSQQLNMSVSSLHHHFKDVTSMSPLQYQKQLRLHEARRMLLGSDGDVGTVASRVGYDSPSQFSREYSRLFGAPPLRDISRIRATTSAR</sequence>
<dbReference type="Pfam" id="PF12833">
    <property type="entry name" value="HTH_18"/>
    <property type="match status" value="1"/>
</dbReference>
<feature type="domain" description="HTH araC/xylS-type" evidence="4">
    <location>
        <begin position="194"/>
        <end position="292"/>
    </location>
</feature>
<evidence type="ECO:0000313" key="5">
    <source>
        <dbReference type="EMBL" id="TCV96443.1"/>
    </source>
</evidence>
<dbReference type="GO" id="GO:0043565">
    <property type="term" value="F:sequence-specific DNA binding"/>
    <property type="evidence" value="ECO:0007669"/>
    <property type="project" value="InterPro"/>
</dbReference>
<dbReference type="InterPro" id="IPR009057">
    <property type="entry name" value="Homeodomain-like_sf"/>
</dbReference>
<dbReference type="PROSITE" id="PS00041">
    <property type="entry name" value="HTH_ARAC_FAMILY_1"/>
    <property type="match status" value="1"/>
</dbReference>
<keyword evidence="6" id="KW-1185">Reference proteome</keyword>
<dbReference type="EMBL" id="SMCS01000002">
    <property type="protein sequence ID" value="TCV96443.1"/>
    <property type="molecule type" value="Genomic_DNA"/>
</dbReference>
<keyword evidence="3" id="KW-0804">Transcription</keyword>
<keyword evidence="1" id="KW-0805">Transcription regulation</keyword>
<name>A0A4R3YYK4_9GAMM</name>
<evidence type="ECO:0000256" key="1">
    <source>
        <dbReference type="ARBA" id="ARBA00023015"/>
    </source>
</evidence>
<evidence type="ECO:0000259" key="4">
    <source>
        <dbReference type="PROSITE" id="PS01124"/>
    </source>
</evidence>
<dbReference type="PANTHER" id="PTHR43436">
    <property type="entry name" value="ARAC-FAMILY TRANSCRIPTIONAL REGULATOR"/>
    <property type="match status" value="1"/>
</dbReference>
<organism evidence="5 6">
    <name type="scientific">Luteibacter rhizovicinus</name>
    <dbReference type="NCBI Taxonomy" id="242606"/>
    <lineage>
        <taxon>Bacteria</taxon>
        <taxon>Pseudomonadati</taxon>
        <taxon>Pseudomonadota</taxon>
        <taxon>Gammaproteobacteria</taxon>
        <taxon>Lysobacterales</taxon>
        <taxon>Rhodanobacteraceae</taxon>
        <taxon>Luteibacter</taxon>
    </lineage>
</organism>
<dbReference type="PROSITE" id="PS01124">
    <property type="entry name" value="HTH_ARAC_FAMILY_2"/>
    <property type="match status" value="1"/>
</dbReference>
<protein>
    <submittedName>
        <fullName evidence="5">AraC family transcriptional regulator</fullName>
    </submittedName>
</protein>
<evidence type="ECO:0000256" key="2">
    <source>
        <dbReference type="ARBA" id="ARBA00023125"/>
    </source>
</evidence>
<proteinExistence type="predicted"/>
<dbReference type="Pfam" id="PF06719">
    <property type="entry name" value="AraC_N"/>
    <property type="match status" value="1"/>
</dbReference>
<accession>A0A4R3YYK4</accession>
<dbReference type="PANTHER" id="PTHR43436:SF1">
    <property type="entry name" value="TRANSCRIPTIONAL REGULATORY PROTEIN"/>
    <property type="match status" value="1"/>
</dbReference>
<comment type="caution">
    <text evidence="5">The sequence shown here is derived from an EMBL/GenBank/DDBJ whole genome shotgun (WGS) entry which is preliminary data.</text>
</comment>
<dbReference type="Gene3D" id="1.10.10.60">
    <property type="entry name" value="Homeodomain-like"/>
    <property type="match status" value="2"/>
</dbReference>
<gene>
    <name evidence="5" type="ORF">EC912_102794</name>
</gene>
<dbReference type="SUPFAM" id="SSF46689">
    <property type="entry name" value="Homeodomain-like"/>
    <property type="match status" value="2"/>
</dbReference>
<evidence type="ECO:0000313" key="6">
    <source>
        <dbReference type="Proteomes" id="UP000295645"/>
    </source>
</evidence>
<dbReference type="AlphaFoldDB" id="A0A4R3YYK4"/>
<dbReference type="GO" id="GO:0003700">
    <property type="term" value="F:DNA-binding transcription factor activity"/>
    <property type="evidence" value="ECO:0007669"/>
    <property type="project" value="InterPro"/>
</dbReference>
<dbReference type="Proteomes" id="UP000295645">
    <property type="component" value="Unassembled WGS sequence"/>
</dbReference>
<dbReference type="SMART" id="SM00342">
    <property type="entry name" value="HTH_ARAC"/>
    <property type="match status" value="1"/>
</dbReference>
<evidence type="ECO:0000256" key="3">
    <source>
        <dbReference type="ARBA" id="ARBA00023163"/>
    </source>
</evidence>